<protein>
    <submittedName>
        <fullName evidence="11">Branched-chain amino acid ABC transporter permease</fullName>
    </submittedName>
</protein>
<dbReference type="EMBL" id="JACNJD010000283">
    <property type="protein sequence ID" value="MBC8178480.1"/>
    <property type="molecule type" value="Genomic_DNA"/>
</dbReference>
<accession>A0A8J6N3C2</accession>
<keyword evidence="4" id="KW-0997">Cell inner membrane</keyword>
<feature type="transmembrane region" description="Helical" evidence="10">
    <location>
        <begin position="93"/>
        <end position="112"/>
    </location>
</feature>
<comment type="caution">
    <text evidence="11">The sequence shown here is derived from an EMBL/GenBank/DDBJ whole genome shotgun (WGS) entry which is preliminary data.</text>
</comment>
<evidence type="ECO:0000313" key="12">
    <source>
        <dbReference type="Proteomes" id="UP000650524"/>
    </source>
</evidence>
<dbReference type="CDD" id="cd06582">
    <property type="entry name" value="TM_PBP1_LivH_like"/>
    <property type="match status" value="1"/>
</dbReference>
<keyword evidence="3" id="KW-1003">Cell membrane</keyword>
<proteinExistence type="inferred from homology"/>
<dbReference type="GO" id="GO:0005886">
    <property type="term" value="C:plasma membrane"/>
    <property type="evidence" value="ECO:0007669"/>
    <property type="project" value="UniProtKB-SubCell"/>
</dbReference>
<evidence type="ECO:0000256" key="8">
    <source>
        <dbReference type="ARBA" id="ARBA00023136"/>
    </source>
</evidence>
<keyword evidence="2" id="KW-0813">Transport</keyword>
<feature type="transmembrane region" description="Helical" evidence="10">
    <location>
        <begin position="60"/>
        <end position="81"/>
    </location>
</feature>
<dbReference type="InterPro" id="IPR001851">
    <property type="entry name" value="ABC_transp_permease"/>
</dbReference>
<evidence type="ECO:0000256" key="9">
    <source>
        <dbReference type="ARBA" id="ARBA00037998"/>
    </source>
</evidence>
<feature type="transmembrane region" description="Helical" evidence="10">
    <location>
        <begin position="132"/>
        <end position="156"/>
    </location>
</feature>
<dbReference type="PANTHER" id="PTHR11795:SF371">
    <property type="entry name" value="HIGH-AFFINITY BRANCHED-CHAIN AMINO ACID TRANSPORT SYSTEM PERMEASE PROTEIN LIVH"/>
    <property type="match status" value="1"/>
</dbReference>
<dbReference type="GO" id="GO:0015188">
    <property type="term" value="F:L-isoleucine transmembrane transporter activity"/>
    <property type="evidence" value="ECO:0007669"/>
    <property type="project" value="TreeGrafter"/>
</dbReference>
<dbReference type="GO" id="GO:0042941">
    <property type="term" value="P:D-alanine transmembrane transport"/>
    <property type="evidence" value="ECO:0007669"/>
    <property type="project" value="TreeGrafter"/>
</dbReference>
<dbReference type="GO" id="GO:0005304">
    <property type="term" value="F:L-valine transmembrane transporter activity"/>
    <property type="evidence" value="ECO:0007669"/>
    <property type="project" value="TreeGrafter"/>
</dbReference>
<evidence type="ECO:0000256" key="4">
    <source>
        <dbReference type="ARBA" id="ARBA00022519"/>
    </source>
</evidence>
<dbReference type="GO" id="GO:0015192">
    <property type="term" value="F:L-phenylalanine transmembrane transporter activity"/>
    <property type="evidence" value="ECO:0007669"/>
    <property type="project" value="TreeGrafter"/>
</dbReference>
<evidence type="ECO:0000256" key="5">
    <source>
        <dbReference type="ARBA" id="ARBA00022692"/>
    </source>
</evidence>
<evidence type="ECO:0000313" key="11">
    <source>
        <dbReference type="EMBL" id="MBC8178480.1"/>
    </source>
</evidence>
<evidence type="ECO:0000256" key="6">
    <source>
        <dbReference type="ARBA" id="ARBA00022970"/>
    </source>
</evidence>
<dbReference type="InterPro" id="IPR052157">
    <property type="entry name" value="BCAA_transport_permease"/>
</dbReference>
<comment type="similarity">
    <text evidence="9">Belongs to the binding-protein-dependent transport system permease family. LivHM subfamily.</text>
</comment>
<feature type="transmembrane region" description="Helical" evidence="10">
    <location>
        <begin position="6"/>
        <end position="29"/>
    </location>
</feature>
<sequence>MFLQQLINGLTLGSTYSLLAIGFTLVLGLLQMLNIAHGDVFMIGAFLGLTFSLLGMPLYLALILAMIGAGLLAVIIERLCFRPLRKAHFLMPLLSTIAFGILLQNVATQMWGSEPSRYPQTMEIAQFHLGSVQISSIDIIILVVSLGFMIGIDLFVRKTRFGRAMRATSEKPQTASILGVDVNMVIIVTFFASGALAGIAGVLTALVYLQITPFIGIRQGLIGMVAMVIGGVGSLRGAMIGGLMIGIIEIMNDAYFTASYRDIILFGLFFVFIVFKPEGLFGAKER</sequence>
<evidence type="ECO:0000256" key="2">
    <source>
        <dbReference type="ARBA" id="ARBA00022448"/>
    </source>
</evidence>
<dbReference type="GO" id="GO:0015808">
    <property type="term" value="P:L-alanine transport"/>
    <property type="evidence" value="ECO:0007669"/>
    <property type="project" value="TreeGrafter"/>
</dbReference>
<feature type="transmembrane region" description="Helical" evidence="10">
    <location>
        <begin position="177"/>
        <end position="209"/>
    </location>
</feature>
<keyword evidence="8 10" id="KW-0472">Membrane</keyword>
<feature type="transmembrane region" description="Helical" evidence="10">
    <location>
        <begin position="258"/>
        <end position="275"/>
    </location>
</feature>
<evidence type="ECO:0000256" key="7">
    <source>
        <dbReference type="ARBA" id="ARBA00022989"/>
    </source>
</evidence>
<feature type="transmembrane region" description="Helical" evidence="10">
    <location>
        <begin position="221"/>
        <end position="246"/>
    </location>
</feature>
<dbReference type="Pfam" id="PF02653">
    <property type="entry name" value="BPD_transp_2"/>
    <property type="match status" value="1"/>
</dbReference>
<evidence type="ECO:0000256" key="10">
    <source>
        <dbReference type="SAM" id="Phobius"/>
    </source>
</evidence>
<organism evidence="11 12">
    <name type="scientific">Candidatus Desulfacyla euxinica</name>
    <dbReference type="NCBI Taxonomy" id="2841693"/>
    <lineage>
        <taxon>Bacteria</taxon>
        <taxon>Deltaproteobacteria</taxon>
        <taxon>Candidatus Desulfacyla</taxon>
    </lineage>
</organism>
<dbReference type="GO" id="GO:0015190">
    <property type="term" value="F:L-leucine transmembrane transporter activity"/>
    <property type="evidence" value="ECO:0007669"/>
    <property type="project" value="TreeGrafter"/>
</dbReference>
<dbReference type="Proteomes" id="UP000650524">
    <property type="component" value="Unassembled WGS sequence"/>
</dbReference>
<gene>
    <name evidence="11" type="ORF">H8E19_13830</name>
</gene>
<evidence type="ECO:0000256" key="3">
    <source>
        <dbReference type="ARBA" id="ARBA00022475"/>
    </source>
</evidence>
<dbReference type="GO" id="GO:1903806">
    <property type="term" value="P:L-isoleucine import across plasma membrane"/>
    <property type="evidence" value="ECO:0007669"/>
    <property type="project" value="TreeGrafter"/>
</dbReference>
<comment type="subcellular location">
    <subcellularLocation>
        <location evidence="1">Cell membrane</location>
        <topology evidence="1">Multi-pass membrane protein</topology>
    </subcellularLocation>
</comment>
<evidence type="ECO:0000256" key="1">
    <source>
        <dbReference type="ARBA" id="ARBA00004651"/>
    </source>
</evidence>
<reference evidence="11 12" key="1">
    <citation type="submission" date="2020-08" db="EMBL/GenBank/DDBJ databases">
        <title>Bridging the membrane lipid divide: bacteria of the FCB group superphylum have the potential to synthesize archaeal ether lipids.</title>
        <authorList>
            <person name="Villanueva L."/>
            <person name="Von Meijenfeldt F.A.B."/>
            <person name="Westbye A.B."/>
            <person name="Yadav S."/>
            <person name="Hopmans E.C."/>
            <person name="Dutilh B.E."/>
            <person name="Sinninghe Damste J.S."/>
        </authorList>
    </citation>
    <scope>NUCLEOTIDE SEQUENCE [LARGE SCALE GENOMIC DNA]</scope>
    <source>
        <strain evidence="11">NIOZ-UU27</strain>
    </source>
</reference>
<keyword evidence="7 10" id="KW-1133">Transmembrane helix</keyword>
<keyword evidence="6" id="KW-0029">Amino-acid transport</keyword>
<keyword evidence="5 10" id="KW-0812">Transmembrane</keyword>
<dbReference type="PANTHER" id="PTHR11795">
    <property type="entry name" value="BRANCHED-CHAIN AMINO ACID TRANSPORT SYSTEM PERMEASE PROTEIN LIVH"/>
    <property type="match status" value="1"/>
</dbReference>
<dbReference type="AlphaFoldDB" id="A0A8J6N3C2"/>
<name>A0A8J6N3C2_9DELT</name>